<evidence type="ECO:0000256" key="1">
    <source>
        <dbReference type="ARBA" id="ARBA00006700"/>
    </source>
</evidence>
<dbReference type="EMBL" id="KI913968">
    <property type="protein sequence ID" value="ETV98968.1"/>
    <property type="molecule type" value="Genomic_DNA"/>
</dbReference>
<dbReference type="Pfam" id="PF00276">
    <property type="entry name" value="Ribosomal_L23"/>
    <property type="match status" value="1"/>
</dbReference>
<dbReference type="InterPro" id="IPR012678">
    <property type="entry name" value="Ribosomal_uL23/eL15/eS24_sf"/>
</dbReference>
<dbReference type="Gene3D" id="3.30.70.330">
    <property type="match status" value="1"/>
</dbReference>
<dbReference type="STRING" id="157072.A0A024TY90"/>
<keyword evidence="3" id="KW-0687">Ribonucleoprotein</keyword>
<organism evidence="5">
    <name type="scientific">Aphanomyces invadans</name>
    <dbReference type="NCBI Taxonomy" id="157072"/>
    <lineage>
        <taxon>Eukaryota</taxon>
        <taxon>Sar</taxon>
        <taxon>Stramenopiles</taxon>
        <taxon>Oomycota</taxon>
        <taxon>Saprolegniomycetes</taxon>
        <taxon>Saprolegniales</taxon>
        <taxon>Verrucalvaceae</taxon>
        <taxon>Aphanomyces</taxon>
    </lineage>
</organism>
<dbReference type="GO" id="GO:0005762">
    <property type="term" value="C:mitochondrial large ribosomal subunit"/>
    <property type="evidence" value="ECO:0007669"/>
    <property type="project" value="TreeGrafter"/>
</dbReference>
<dbReference type="eggNOG" id="ENOG502S3T6">
    <property type="taxonomic scope" value="Eukaryota"/>
</dbReference>
<dbReference type="InterPro" id="IPR012677">
    <property type="entry name" value="Nucleotide-bd_a/b_plait_sf"/>
</dbReference>
<protein>
    <recommendedName>
        <fullName evidence="4">Large ribosomal subunit protein uL23m</fullName>
    </recommendedName>
</protein>
<dbReference type="InterPro" id="IPR013025">
    <property type="entry name" value="Ribosomal_uL23-like"/>
</dbReference>
<accession>A0A024TY90</accession>
<sequence>MVWNRLRFPNMAVTYVAKTPKSRLRENEHIFRVETNYTKHDIKEYLQKVYNLPVVKVATMNYEGKFKRAMQGRFVYKEKDWKKAIVTLDAKAASAVSKSA</sequence>
<dbReference type="SUPFAM" id="SSF54189">
    <property type="entry name" value="Ribosomal proteins S24e, L23 and L15e"/>
    <property type="match status" value="1"/>
</dbReference>
<reference evidence="5" key="1">
    <citation type="submission" date="2013-12" db="EMBL/GenBank/DDBJ databases">
        <title>The Genome Sequence of Aphanomyces invadans NJM9701.</title>
        <authorList>
            <consortium name="The Broad Institute Genomics Platform"/>
            <person name="Russ C."/>
            <person name="Tyler B."/>
            <person name="van West P."/>
            <person name="Dieguez-Uribeondo J."/>
            <person name="Young S.K."/>
            <person name="Zeng Q."/>
            <person name="Gargeya S."/>
            <person name="Fitzgerald M."/>
            <person name="Abouelleil A."/>
            <person name="Alvarado L."/>
            <person name="Chapman S.B."/>
            <person name="Gainer-Dewar J."/>
            <person name="Goldberg J."/>
            <person name="Griggs A."/>
            <person name="Gujja S."/>
            <person name="Hansen M."/>
            <person name="Howarth C."/>
            <person name="Imamovic A."/>
            <person name="Ireland A."/>
            <person name="Larimer J."/>
            <person name="McCowan C."/>
            <person name="Murphy C."/>
            <person name="Pearson M."/>
            <person name="Poon T.W."/>
            <person name="Priest M."/>
            <person name="Roberts A."/>
            <person name="Saif S."/>
            <person name="Shea T."/>
            <person name="Sykes S."/>
            <person name="Wortman J."/>
            <person name="Nusbaum C."/>
            <person name="Birren B."/>
        </authorList>
    </citation>
    <scope>NUCLEOTIDE SEQUENCE [LARGE SCALE GENOMIC DNA]</scope>
    <source>
        <strain evidence="5">NJM9701</strain>
    </source>
</reference>
<keyword evidence="2" id="KW-0689">Ribosomal protein</keyword>
<dbReference type="RefSeq" id="XP_008872396.1">
    <property type="nucleotide sequence ID" value="XM_008874174.1"/>
</dbReference>
<dbReference type="GO" id="GO:0003735">
    <property type="term" value="F:structural constituent of ribosome"/>
    <property type="evidence" value="ECO:0007669"/>
    <property type="project" value="InterPro"/>
</dbReference>
<dbReference type="PANTHER" id="PTHR12059">
    <property type="entry name" value="RIBOSOMAL PROTEIN L23-RELATED"/>
    <property type="match status" value="1"/>
</dbReference>
<gene>
    <name evidence="5" type="ORF">H310_08445</name>
</gene>
<proteinExistence type="inferred from homology"/>
<comment type="similarity">
    <text evidence="1">Belongs to the universal ribosomal protein uL23 family.</text>
</comment>
<dbReference type="GO" id="GO:0032543">
    <property type="term" value="P:mitochondrial translation"/>
    <property type="evidence" value="ECO:0007669"/>
    <property type="project" value="TreeGrafter"/>
</dbReference>
<name>A0A024TY90_9STRA</name>
<evidence type="ECO:0000256" key="3">
    <source>
        <dbReference type="ARBA" id="ARBA00023274"/>
    </source>
</evidence>
<evidence type="ECO:0000256" key="2">
    <source>
        <dbReference type="ARBA" id="ARBA00022980"/>
    </source>
</evidence>
<evidence type="ECO:0000256" key="4">
    <source>
        <dbReference type="ARBA" id="ARBA00039977"/>
    </source>
</evidence>
<dbReference type="PANTHER" id="PTHR12059:SF5">
    <property type="entry name" value="LARGE RIBOSOMAL SUBUNIT PROTEIN UL23M"/>
    <property type="match status" value="1"/>
</dbReference>
<dbReference type="AlphaFoldDB" id="A0A024TY90"/>
<evidence type="ECO:0000313" key="5">
    <source>
        <dbReference type="EMBL" id="ETV98968.1"/>
    </source>
</evidence>
<dbReference type="GeneID" id="20085495"/>
<dbReference type="VEuPathDB" id="FungiDB:H310_08445"/>
<dbReference type="OrthoDB" id="275582at2759"/>